<evidence type="ECO:0000259" key="15">
    <source>
        <dbReference type="PROSITE" id="PS50109"/>
    </source>
</evidence>
<dbReference type="SMART" id="SM00387">
    <property type="entry name" value="HATPase_c"/>
    <property type="match status" value="1"/>
</dbReference>
<dbReference type="GO" id="GO:0005524">
    <property type="term" value="F:ATP binding"/>
    <property type="evidence" value="ECO:0007669"/>
    <property type="project" value="UniProtKB-KW"/>
</dbReference>
<evidence type="ECO:0000256" key="12">
    <source>
        <dbReference type="ARBA" id="ARBA00039401"/>
    </source>
</evidence>
<dbReference type="Proteomes" id="UP000437709">
    <property type="component" value="Unassembled WGS sequence"/>
</dbReference>
<proteinExistence type="predicted"/>
<protein>
    <recommendedName>
        <fullName evidence="12">Sensor-like histidine kinase SenX3</fullName>
        <ecNumber evidence="3">2.7.13.3</ecNumber>
    </recommendedName>
</protein>
<evidence type="ECO:0000256" key="11">
    <source>
        <dbReference type="ARBA" id="ARBA00023136"/>
    </source>
</evidence>
<gene>
    <name evidence="16" type="ORF">GB881_11125</name>
</gene>
<comment type="catalytic activity">
    <reaction evidence="1">
        <text>ATP + protein L-histidine = ADP + protein N-phospho-L-histidine.</text>
        <dbReference type="EC" id="2.7.13.3"/>
    </reaction>
</comment>
<evidence type="ECO:0000313" key="17">
    <source>
        <dbReference type="Proteomes" id="UP000437709"/>
    </source>
</evidence>
<evidence type="ECO:0000256" key="4">
    <source>
        <dbReference type="ARBA" id="ARBA00022475"/>
    </source>
</evidence>
<evidence type="ECO:0000256" key="10">
    <source>
        <dbReference type="ARBA" id="ARBA00023012"/>
    </source>
</evidence>
<reference evidence="16 17" key="1">
    <citation type="submission" date="2019-10" db="EMBL/GenBank/DDBJ databases">
        <title>Georgenia wutianyii sp. nov. and Georgenia yuyongxinii sp. nov. isolated from plateau pika (Ochotona curzoniae) in the Qinghai-Tibet plateau of China.</title>
        <authorList>
            <person name="Tian Z."/>
        </authorList>
    </citation>
    <scope>NUCLEOTIDE SEQUENCE [LARGE SCALE GENOMIC DNA]</scope>
    <source>
        <strain evidence="16 17">JCM 19765</strain>
    </source>
</reference>
<evidence type="ECO:0000256" key="13">
    <source>
        <dbReference type="SAM" id="MobiDB-lite"/>
    </source>
</evidence>
<keyword evidence="17" id="KW-1185">Reference proteome</keyword>
<evidence type="ECO:0000256" key="2">
    <source>
        <dbReference type="ARBA" id="ARBA00004236"/>
    </source>
</evidence>
<keyword evidence="14" id="KW-0812">Transmembrane</keyword>
<dbReference type="PANTHER" id="PTHR45453">
    <property type="entry name" value="PHOSPHATE REGULON SENSOR PROTEIN PHOR"/>
    <property type="match status" value="1"/>
</dbReference>
<dbReference type="GO" id="GO:0000155">
    <property type="term" value="F:phosphorelay sensor kinase activity"/>
    <property type="evidence" value="ECO:0007669"/>
    <property type="project" value="InterPro"/>
</dbReference>
<keyword evidence="9" id="KW-0067">ATP-binding</keyword>
<name>A0A6N7EJH9_9MICO</name>
<evidence type="ECO:0000256" key="5">
    <source>
        <dbReference type="ARBA" id="ARBA00022553"/>
    </source>
</evidence>
<keyword evidence="5" id="KW-0597">Phosphoprotein</keyword>
<keyword evidence="4" id="KW-1003">Cell membrane</keyword>
<dbReference type="GO" id="GO:0016036">
    <property type="term" value="P:cellular response to phosphate starvation"/>
    <property type="evidence" value="ECO:0007669"/>
    <property type="project" value="TreeGrafter"/>
</dbReference>
<evidence type="ECO:0000256" key="8">
    <source>
        <dbReference type="ARBA" id="ARBA00022777"/>
    </source>
</evidence>
<keyword evidence="14" id="KW-1133">Transmembrane helix</keyword>
<keyword evidence="11 14" id="KW-0472">Membrane</keyword>
<keyword evidence="6" id="KW-0808">Transferase</keyword>
<dbReference type="Pfam" id="PF00512">
    <property type="entry name" value="HisKA"/>
    <property type="match status" value="1"/>
</dbReference>
<dbReference type="InterPro" id="IPR003594">
    <property type="entry name" value="HATPase_dom"/>
</dbReference>
<dbReference type="CDD" id="cd00075">
    <property type="entry name" value="HATPase"/>
    <property type="match status" value="1"/>
</dbReference>
<dbReference type="FunFam" id="3.30.565.10:FF:000006">
    <property type="entry name" value="Sensor histidine kinase WalK"/>
    <property type="match status" value="1"/>
</dbReference>
<dbReference type="PROSITE" id="PS50109">
    <property type="entry name" value="HIS_KIN"/>
    <property type="match status" value="1"/>
</dbReference>
<dbReference type="FunFam" id="1.10.287.130:FF:000008">
    <property type="entry name" value="Two-component sensor histidine kinase"/>
    <property type="match status" value="1"/>
</dbReference>
<dbReference type="RefSeq" id="WP_152193617.1">
    <property type="nucleotide sequence ID" value="NZ_VUKD01000001.1"/>
</dbReference>
<dbReference type="InterPro" id="IPR005467">
    <property type="entry name" value="His_kinase_dom"/>
</dbReference>
<feature type="region of interest" description="Disordered" evidence="13">
    <location>
        <begin position="372"/>
        <end position="402"/>
    </location>
</feature>
<comment type="subcellular location">
    <subcellularLocation>
        <location evidence="2">Cell membrane</location>
    </subcellularLocation>
</comment>
<feature type="transmembrane region" description="Helical" evidence="14">
    <location>
        <begin position="6"/>
        <end position="25"/>
    </location>
</feature>
<keyword evidence="8 16" id="KW-0418">Kinase</keyword>
<dbReference type="AlphaFoldDB" id="A0A6N7EJH9"/>
<evidence type="ECO:0000313" key="16">
    <source>
        <dbReference type="EMBL" id="MPV37581.1"/>
    </source>
</evidence>
<dbReference type="SMART" id="SM00388">
    <property type="entry name" value="HisKA"/>
    <property type="match status" value="1"/>
</dbReference>
<organism evidence="16 17">
    <name type="scientific">Georgenia subflava</name>
    <dbReference type="NCBI Taxonomy" id="1622177"/>
    <lineage>
        <taxon>Bacteria</taxon>
        <taxon>Bacillati</taxon>
        <taxon>Actinomycetota</taxon>
        <taxon>Actinomycetes</taxon>
        <taxon>Micrococcales</taxon>
        <taxon>Bogoriellaceae</taxon>
        <taxon>Georgenia</taxon>
    </lineage>
</organism>
<sequence length="402" mass="43776">MEQIWQVIGVAALALFVVAVALVAFRVSERDRRRPVEAGDNEHDDVISVLSVLPQAVVVLDDDDHVARASAAAYAFGLVRDDALAHPQVLQMVTALRRDGTIRDDELTLVRGPVHGAGTLRMQVRVAPLRGGRVLVLAEDRTQARRVEEMRRDFVANVSHELKTPVGAIGLLAETVAESADDPETVRYFAGRMSKESRRLGSLVQEIIELSRLQSPDALVDPELVEVDAVVQEAVDRVQVEAAARKVTLVPGGTPGLRVYGDEALLTTAVRNLLDNAVRYSSPTSRVSVGVSRDDALVRIAVVDQGTGIPEEMRERVFERFYRLDDARSRETGGSGLGLSIVKHIANDHGGRVELWSTEGRGSTFTLVLPEAYGPSSPDDALETTEATIATPRTDLMEDTNR</sequence>
<dbReference type="InterPro" id="IPR003661">
    <property type="entry name" value="HisK_dim/P_dom"/>
</dbReference>
<dbReference type="SUPFAM" id="SSF55874">
    <property type="entry name" value="ATPase domain of HSP90 chaperone/DNA topoisomerase II/histidine kinase"/>
    <property type="match status" value="1"/>
</dbReference>
<dbReference type="Gene3D" id="3.30.565.10">
    <property type="entry name" value="Histidine kinase-like ATPase, C-terminal domain"/>
    <property type="match status" value="1"/>
</dbReference>
<keyword evidence="10" id="KW-0902">Two-component regulatory system</keyword>
<dbReference type="InterPro" id="IPR004358">
    <property type="entry name" value="Sig_transdc_His_kin-like_C"/>
</dbReference>
<dbReference type="CDD" id="cd00082">
    <property type="entry name" value="HisKA"/>
    <property type="match status" value="1"/>
</dbReference>
<evidence type="ECO:0000256" key="6">
    <source>
        <dbReference type="ARBA" id="ARBA00022679"/>
    </source>
</evidence>
<comment type="caution">
    <text evidence="16">The sequence shown here is derived from an EMBL/GenBank/DDBJ whole genome shotgun (WGS) entry which is preliminary data.</text>
</comment>
<dbReference type="SUPFAM" id="SSF47384">
    <property type="entry name" value="Homodimeric domain of signal transducing histidine kinase"/>
    <property type="match status" value="1"/>
</dbReference>
<dbReference type="Gene3D" id="1.10.287.130">
    <property type="match status" value="1"/>
</dbReference>
<dbReference type="Pfam" id="PF02518">
    <property type="entry name" value="HATPase_c"/>
    <property type="match status" value="1"/>
</dbReference>
<evidence type="ECO:0000256" key="9">
    <source>
        <dbReference type="ARBA" id="ARBA00022840"/>
    </source>
</evidence>
<evidence type="ECO:0000256" key="3">
    <source>
        <dbReference type="ARBA" id="ARBA00012438"/>
    </source>
</evidence>
<dbReference type="InterPro" id="IPR050351">
    <property type="entry name" value="BphY/WalK/GraS-like"/>
</dbReference>
<evidence type="ECO:0000256" key="7">
    <source>
        <dbReference type="ARBA" id="ARBA00022741"/>
    </source>
</evidence>
<accession>A0A6N7EJH9</accession>
<evidence type="ECO:0000256" key="14">
    <source>
        <dbReference type="SAM" id="Phobius"/>
    </source>
</evidence>
<dbReference type="GO" id="GO:0004721">
    <property type="term" value="F:phosphoprotein phosphatase activity"/>
    <property type="evidence" value="ECO:0007669"/>
    <property type="project" value="TreeGrafter"/>
</dbReference>
<evidence type="ECO:0000256" key="1">
    <source>
        <dbReference type="ARBA" id="ARBA00000085"/>
    </source>
</evidence>
<dbReference type="InterPro" id="IPR036097">
    <property type="entry name" value="HisK_dim/P_sf"/>
</dbReference>
<feature type="domain" description="Histidine kinase" evidence="15">
    <location>
        <begin position="157"/>
        <end position="373"/>
    </location>
</feature>
<dbReference type="EMBL" id="WHPC01000041">
    <property type="protein sequence ID" value="MPV37581.1"/>
    <property type="molecule type" value="Genomic_DNA"/>
</dbReference>
<dbReference type="InterPro" id="IPR036890">
    <property type="entry name" value="HATPase_C_sf"/>
</dbReference>
<dbReference type="EC" id="2.7.13.3" evidence="3"/>
<dbReference type="PANTHER" id="PTHR45453:SF1">
    <property type="entry name" value="PHOSPHATE REGULON SENSOR PROTEIN PHOR"/>
    <property type="match status" value="1"/>
</dbReference>
<dbReference type="GO" id="GO:0005886">
    <property type="term" value="C:plasma membrane"/>
    <property type="evidence" value="ECO:0007669"/>
    <property type="project" value="UniProtKB-SubCell"/>
</dbReference>
<keyword evidence="7" id="KW-0547">Nucleotide-binding</keyword>
<dbReference type="PRINTS" id="PR00344">
    <property type="entry name" value="BCTRLSENSOR"/>
</dbReference>